<dbReference type="OMA" id="CECVLIT"/>
<dbReference type="Proteomes" id="UP000694892">
    <property type="component" value="Chromosome 7L"/>
</dbReference>
<dbReference type="GO" id="GO:0007166">
    <property type="term" value="P:cell surface receptor signaling pathway"/>
    <property type="evidence" value="ECO:0007669"/>
    <property type="project" value="TreeGrafter"/>
</dbReference>
<dbReference type="PANTHER" id="PTHR23268:SF117">
    <property type="entry name" value="T CELL RECEPTOR BETA VARIABLE 29-1"/>
    <property type="match status" value="1"/>
</dbReference>
<evidence type="ECO:0000256" key="3">
    <source>
        <dbReference type="SAM" id="SignalP"/>
    </source>
</evidence>
<feature type="chain" id="PRO_5037767038" description="Immunoglobulin V-set domain-containing protein" evidence="3">
    <location>
        <begin position="19"/>
        <end position="109"/>
    </location>
</feature>
<dbReference type="InterPro" id="IPR013783">
    <property type="entry name" value="Ig-like_fold"/>
</dbReference>
<feature type="signal peptide" evidence="3">
    <location>
        <begin position="1"/>
        <end position="18"/>
    </location>
</feature>
<sequence length="109" mass="12542">MSLIQSWLFCLLIPTCFSQNVVISQEPRSIITRAGSAALMRCEQKTTDYNTMFWYQQRDGHGLQLISTQLRGDKPTYEEGYKDGFQVNRTTSNKISFLEIKSPKPQDQS</sequence>
<dbReference type="InterPro" id="IPR036179">
    <property type="entry name" value="Ig-like_dom_sf"/>
</dbReference>
<dbReference type="Pfam" id="PF07686">
    <property type="entry name" value="V-set"/>
    <property type="match status" value="1"/>
</dbReference>
<evidence type="ECO:0000259" key="4">
    <source>
        <dbReference type="Pfam" id="PF07686"/>
    </source>
</evidence>
<name>A0A974CDX0_XENLA</name>
<dbReference type="InterPro" id="IPR013106">
    <property type="entry name" value="Ig_V-set"/>
</dbReference>
<evidence type="ECO:0000313" key="6">
    <source>
        <dbReference type="Proteomes" id="UP000694892"/>
    </source>
</evidence>
<dbReference type="Gene3D" id="2.60.40.10">
    <property type="entry name" value="Immunoglobulins"/>
    <property type="match status" value="1"/>
</dbReference>
<feature type="domain" description="Immunoglobulin V-set" evidence="4">
    <location>
        <begin position="25"/>
        <end position="108"/>
    </location>
</feature>
<proteinExistence type="predicted"/>
<accession>A0A974CDX0</accession>
<dbReference type="PANTHER" id="PTHR23268">
    <property type="entry name" value="T-CELL RECEPTOR BETA CHAIN"/>
    <property type="match status" value="1"/>
</dbReference>
<dbReference type="AlphaFoldDB" id="A0A974CDX0"/>
<organism evidence="5 6">
    <name type="scientific">Xenopus laevis</name>
    <name type="common">African clawed frog</name>
    <dbReference type="NCBI Taxonomy" id="8355"/>
    <lineage>
        <taxon>Eukaryota</taxon>
        <taxon>Metazoa</taxon>
        <taxon>Chordata</taxon>
        <taxon>Craniata</taxon>
        <taxon>Vertebrata</taxon>
        <taxon>Euteleostomi</taxon>
        <taxon>Amphibia</taxon>
        <taxon>Batrachia</taxon>
        <taxon>Anura</taxon>
        <taxon>Pipoidea</taxon>
        <taxon>Pipidae</taxon>
        <taxon>Xenopodinae</taxon>
        <taxon>Xenopus</taxon>
        <taxon>Xenopus</taxon>
    </lineage>
</organism>
<evidence type="ECO:0000313" key="5">
    <source>
        <dbReference type="EMBL" id="OCT71186.1"/>
    </source>
</evidence>
<dbReference type="GO" id="GO:0002376">
    <property type="term" value="P:immune system process"/>
    <property type="evidence" value="ECO:0007669"/>
    <property type="project" value="UniProtKB-KW"/>
</dbReference>
<keyword evidence="2" id="KW-0391">Immunity</keyword>
<dbReference type="InterPro" id="IPR050413">
    <property type="entry name" value="TCR_beta_variable"/>
</dbReference>
<protein>
    <recommendedName>
        <fullName evidence="4">Immunoglobulin V-set domain-containing protein</fullName>
    </recommendedName>
</protein>
<evidence type="ECO:0000256" key="2">
    <source>
        <dbReference type="ARBA" id="ARBA00022859"/>
    </source>
</evidence>
<reference evidence="6" key="1">
    <citation type="journal article" date="2016" name="Nature">
        <title>Genome evolution in the allotetraploid frog Xenopus laevis.</title>
        <authorList>
            <person name="Session A.M."/>
            <person name="Uno Y."/>
            <person name="Kwon T."/>
            <person name="Chapman J.A."/>
            <person name="Toyoda A."/>
            <person name="Takahashi S."/>
            <person name="Fukui A."/>
            <person name="Hikosaka A."/>
            <person name="Suzuki A."/>
            <person name="Kondo M."/>
            <person name="van Heeringen S.J."/>
            <person name="Quigley I."/>
            <person name="Heinz S."/>
            <person name="Ogino H."/>
            <person name="Ochi H."/>
            <person name="Hellsten U."/>
            <person name="Lyons J.B."/>
            <person name="Simakov O."/>
            <person name="Putnam N."/>
            <person name="Stites J."/>
            <person name="Kuroki Y."/>
            <person name="Tanaka T."/>
            <person name="Michiue T."/>
            <person name="Watanabe M."/>
            <person name="Bogdanovic O."/>
            <person name="Lister R."/>
            <person name="Georgiou G."/>
            <person name="Paranjpe S.S."/>
            <person name="van Kruijsbergen I."/>
            <person name="Shu S."/>
            <person name="Carlson J."/>
            <person name="Kinoshita T."/>
            <person name="Ohta Y."/>
            <person name="Mawaribuchi S."/>
            <person name="Jenkins J."/>
            <person name="Grimwood J."/>
            <person name="Schmutz J."/>
            <person name="Mitros T."/>
            <person name="Mozaffari S.V."/>
            <person name="Suzuki Y."/>
            <person name="Haramoto Y."/>
            <person name="Yamamoto T.S."/>
            <person name="Takagi C."/>
            <person name="Heald R."/>
            <person name="Miller K."/>
            <person name="Haudenschild C."/>
            <person name="Kitzman J."/>
            <person name="Nakayama T."/>
            <person name="Izutsu Y."/>
            <person name="Robert J."/>
            <person name="Fortriede J."/>
            <person name="Burns K."/>
            <person name="Lotay V."/>
            <person name="Karimi K."/>
            <person name="Yasuoka Y."/>
            <person name="Dichmann D.S."/>
            <person name="Flajnik M.F."/>
            <person name="Houston D.W."/>
            <person name="Shendure J."/>
            <person name="DuPasquier L."/>
            <person name="Vize P.D."/>
            <person name="Zorn A.M."/>
            <person name="Ito M."/>
            <person name="Marcotte E.M."/>
            <person name="Wallingford J.B."/>
            <person name="Ito Y."/>
            <person name="Asashima M."/>
            <person name="Ueno N."/>
            <person name="Matsuda Y."/>
            <person name="Veenstra G.J."/>
            <person name="Fujiyama A."/>
            <person name="Harland R.M."/>
            <person name="Taira M."/>
            <person name="Rokhsar D.S."/>
        </authorList>
    </citation>
    <scope>NUCLEOTIDE SEQUENCE [LARGE SCALE GENOMIC DNA]</scope>
    <source>
        <strain evidence="6">J</strain>
    </source>
</reference>
<gene>
    <name evidence="5" type="ORF">XELAEV_18034163mg</name>
</gene>
<feature type="non-terminal residue" evidence="5">
    <location>
        <position position="109"/>
    </location>
</feature>
<keyword evidence="1 3" id="KW-0732">Signal</keyword>
<evidence type="ECO:0000256" key="1">
    <source>
        <dbReference type="ARBA" id="ARBA00022729"/>
    </source>
</evidence>
<dbReference type="EMBL" id="CM004478">
    <property type="protein sequence ID" value="OCT71186.1"/>
    <property type="molecule type" value="Genomic_DNA"/>
</dbReference>
<dbReference type="SUPFAM" id="SSF48726">
    <property type="entry name" value="Immunoglobulin"/>
    <property type="match status" value="1"/>
</dbReference>
<dbReference type="GO" id="GO:0005886">
    <property type="term" value="C:plasma membrane"/>
    <property type="evidence" value="ECO:0007669"/>
    <property type="project" value="TreeGrafter"/>
</dbReference>